<feature type="transmembrane region" description="Helical" evidence="14">
    <location>
        <begin position="7"/>
        <end position="28"/>
    </location>
</feature>
<dbReference type="PANTHER" id="PTHR32024">
    <property type="entry name" value="TRK SYSTEM POTASSIUM UPTAKE PROTEIN TRKG-RELATED"/>
    <property type="match status" value="1"/>
</dbReference>
<comment type="similarity">
    <text evidence="2 12">Belongs to the TrkH potassium transport family.</text>
</comment>
<feature type="transmembrane region" description="Helical" evidence="14">
    <location>
        <begin position="454"/>
        <end position="482"/>
    </location>
</feature>
<feature type="transmembrane region" description="Helical" evidence="14">
    <location>
        <begin position="334"/>
        <end position="353"/>
    </location>
</feature>
<comment type="subcellular location">
    <subcellularLocation>
        <location evidence="1 12">Cell inner membrane</location>
        <topology evidence="1 12">Multi-pass membrane protein</topology>
    </subcellularLocation>
</comment>
<name>A0A2S0PDA1_9NEIS</name>
<dbReference type="GO" id="GO:0015379">
    <property type="term" value="F:potassium:chloride symporter activity"/>
    <property type="evidence" value="ECO:0007669"/>
    <property type="project" value="InterPro"/>
</dbReference>
<gene>
    <name evidence="15" type="ORF">DAI18_15830</name>
</gene>
<evidence type="ECO:0000256" key="3">
    <source>
        <dbReference type="ARBA" id="ARBA00022448"/>
    </source>
</evidence>
<keyword evidence="13" id="KW-0479">Metal-binding</keyword>
<keyword evidence="7 14" id="KW-0812">Transmembrane</keyword>
<feature type="transmembrane region" description="Helical" evidence="14">
    <location>
        <begin position="275"/>
        <end position="294"/>
    </location>
</feature>
<evidence type="ECO:0000256" key="2">
    <source>
        <dbReference type="ARBA" id="ARBA00009137"/>
    </source>
</evidence>
<evidence type="ECO:0000256" key="12">
    <source>
        <dbReference type="PIRNR" id="PIRNR006247"/>
    </source>
</evidence>
<protein>
    <recommendedName>
        <fullName evidence="12">Trk system potassium uptake protein</fullName>
    </recommendedName>
</protein>
<evidence type="ECO:0000256" key="5">
    <source>
        <dbReference type="ARBA" id="ARBA00022519"/>
    </source>
</evidence>
<proteinExistence type="inferred from homology"/>
<sequence length="484" mass="53214">MYKLMPILHVLSKLVMLFSGLFIFPSLVSIYYHDGALDDFLASMFVGLSVGLFLWAATRRYERELRPRDGFVLVSLLWIGFAATATTPFLLYYPHMNVAQAFFEAMSGLTTTGATVLSDLDSLPQSINFWRHFLSWLGGMGIIVLAVAVLPLLGVGGMQLYKAEMAGPMKDSKLTPRIMQTAKNLWTAYAALTLAAFLCLRLAGMSWFDALCHAFTSLSLGGFSSRSDSIAYFDSLAIELVMIVFMLLGAMNFANHFLAFRNRSIRHFLHDAETRSVLGVMGVSIIGLSGYLAWHSNYDYFTAMRLVSFNLVSVATGSGFVSADFGNWPLSVPLWMLMLSCFAVCTGSTGGGIKMGRALILFRQASGDIIRLLHPTAVVPVKINQRVVPPQVVQSILSFIFAYIACMVLSTFVFMMSGLDFLSAFTAVIACINNTGVGLGVVGPSSNFSVLNDFQIWMGSLLMLLGRLEIFTLLIIVTPAFWRK</sequence>
<comment type="function">
    <text evidence="12">Low-affinity potassium transport system. Interacts with Trk system potassium uptake protein TrkA.</text>
</comment>
<evidence type="ECO:0000313" key="15">
    <source>
        <dbReference type="EMBL" id="AVY95346.1"/>
    </source>
</evidence>
<organism evidence="15 16">
    <name type="scientific">Microvirgula aerodenitrificans</name>
    <dbReference type="NCBI Taxonomy" id="57480"/>
    <lineage>
        <taxon>Bacteria</taxon>
        <taxon>Pseudomonadati</taxon>
        <taxon>Pseudomonadota</taxon>
        <taxon>Betaproteobacteria</taxon>
        <taxon>Neisseriales</taxon>
        <taxon>Aquaspirillaceae</taxon>
        <taxon>Microvirgula</taxon>
    </lineage>
</organism>
<evidence type="ECO:0000256" key="11">
    <source>
        <dbReference type="ARBA" id="ARBA00023136"/>
    </source>
</evidence>
<dbReference type="GO" id="GO:0046872">
    <property type="term" value="F:metal ion binding"/>
    <property type="evidence" value="ECO:0007669"/>
    <property type="project" value="UniProtKB-KW"/>
</dbReference>
<feature type="transmembrane region" description="Helical" evidence="14">
    <location>
        <begin position="421"/>
        <end position="442"/>
    </location>
</feature>
<evidence type="ECO:0000256" key="4">
    <source>
        <dbReference type="ARBA" id="ARBA00022475"/>
    </source>
</evidence>
<dbReference type="PIRSF" id="PIRSF006247">
    <property type="entry name" value="TrkH"/>
    <property type="match status" value="1"/>
</dbReference>
<dbReference type="OrthoDB" id="9810952at2"/>
<evidence type="ECO:0000256" key="9">
    <source>
        <dbReference type="ARBA" id="ARBA00022989"/>
    </source>
</evidence>
<dbReference type="GO" id="GO:0005886">
    <property type="term" value="C:plasma membrane"/>
    <property type="evidence" value="ECO:0007669"/>
    <property type="project" value="UniProtKB-SubCell"/>
</dbReference>
<feature type="transmembrane region" description="Helical" evidence="14">
    <location>
        <begin position="230"/>
        <end position="254"/>
    </location>
</feature>
<dbReference type="InterPro" id="IPR003445">
    <property type="entry name" value="Cat_transpt"/>
</dbReference>
<feature type="binding site" evidence="13">
    <location>
        <position position="434"/>
    </location>
    <ligand>
        <name>K(+)</name>
        <dbReference type="ChEBI" id="CHEBI:29103"/>
    </ligand>
</feature>
<keyword evidence="8 12" id="KW-0630">Potassium</keyword>
<dbReference type="STRING" id="1122240.GCA_000620105_02770"/>
<keyword evidence="6 12" id="KW-0633">Potassium transport</keyword>
<feature type="binding site" evidence="13">
    <location>
        <position position="112"/>
    </location>
    <ligand>
        <name>K(+)</name>
        <dbReference type="ChEBI" id="CHEBI:29103"/>
    </ligand>
</feature>
<feature type="transmembrane region" description="Helical" evidence="14">
    <location>
        <begin position="70"/>
        <end position="93"/>
    </location>
</feature>
<accession>A0A2S0PDA1</accession>
<keyword evidence="11 12" id="KW-0472">Membrane</keyword>
<feature type="transmembrane region" description="Helical" evidence="14">
    <location>
        <begin position="392"/>
        <end position="414"/>
    </location>
</feature>
<feature type="binding site" evidence="13">
    <location>
        <position position="111"/>
    </location>
    <ligand>
        <name>K(+)</name>
        <dbReference type="ChEBI" id="CHEBI:29103"/>
    </ligand>
</feature>
<dbReference type="InterPro" id="IPR004772">
    <property type="entry name" value="TrkH"/>
</dbReference>
<dbReference type="Pfam" id="PF02386">
    <property type="entry name" value="TrkH"/>
    <property type="match status" value="1"/>
</dbReference>
<dbReference type="Proteomes" id="UP000244173">
    <property type="component" value="Chromosome"/>
</dbReference>
<keyword evidence="5 12" id="KW-0997">Cell inner membrane</keyword>
<feature type="transmembrane region" description="Helical" evidence="14">
    <location>
        <begin position="40"/>
        <end position="58"/>
    </location>
</feature>
<feature type="binding site" evidence="13">
    <location>
        <position position="220"/>
    </location>
    <ligand>
        <name>K(+)</name>
        <dbReference type="ChEBI" id="CHEBI:29103"/>
    </ligand>
</feature>
<keyword evidence="4 12" id="KW-1003">Cell membrane</keyword>
<keyword evidence="9 14" id="KW-1133">Transmembrane helix</keyword>
<evidence type="ECO:0000256" key="10">
    <source>
        <dbReference type="ARBA" id="ARBA00023065"/>
    </source>
</evidence>
<dbReference type="AlphaFoldDB" id="A0A2S0PDA1"/>
<evidence type="ECO:0000313" key="16">
    <source>
        <dbReference type="Proteomes" id="UP000244173"/>
    </source>
</evidence>
<feature type="transmembrane region" description="Helical" evidence="14">
    <location>
        <begin position="186"/>
        <end position="210"/>
    </location>
</feature>
<evidence type="ECO:0000256" key="8">
    <source>
        <dbReference type="ARBA" id="ARBA00022958"/>
    </source>
</evidence>
<keyword evidence="3 12" id="KW-0813">Transport</keyword>
<keyword evidence="10 12" id="KW-0406">Ion transport</keyword>
<evidence type="ECO:0000256" key="6">
    <source>
        <dbReference type="ARBA" id="ARBA00022538"/>
    </source>
</evidence>
<reference evidence="15 16" key="1">
    <citation type="submission" date="2018-04" db="EMBL/GenBank/DDBJ databases">
        <title>Denitrifier Microvirgula.</title>
        <authorList>
            <person name="Anderson E."/>
            <person name="Jang J."/>
            <person name="Ishii S."/>
        </authorList>
    </citation>
    <scope>NUCLEOTIDE SEQUENCE [LARGE SCALE GENOMIC DNA]</scope>
    <source>
        <strain evidence="15 16">BE2.4</strain>
    </source>
</reference>
<dbReference type="RefSeq" id="WP_028499741.1">
    <property type="nucleotide sequence ID" value="NZ_CP028519.1"/>
</dbReference>
<dbReference type="EMBL" id="CP028519">
    <property type="protein sequence ID" value="AVY95346.1"/>
    <property type="molecule type" value="Genomic_DNA"/>
</dbReference>
<evidence type="ECO:0000256" key="14">
    <source>
        <dbReference type="SAM" id="Phobius"/>
    </source>
</evidence>
<evidence type="ECO:0000256" key="7">
    <source>
        <dbReference type="ARBA" id="ARBA00022692"/>
    </source>
</evidence>
<evidence type="ECO:0000256" key="1">
    <source>
        <dbReference type="ARBA" id="ARBA00004429"/>
    </source>
</evidence>
<dbReference type="KEGG" id="maer:DAI18_15830"/>
<feature type="binding site" evidence="13">
    <location>
        <position position="221"/>
    </location>
    <ligand>
        <name>K(+)</name>
        <dbReference type="ChEBI" id="CHEBI:29103"/>
    </ligand>
</feature>
<keyword evidence="16" id="KW-1185">Reference proteome</keyword>
<feature type="transmembrane region" description="Helical" evidence="14">
    <location>
        <begin position="133"/>
        <end position="155"/>
    </location>
</feature>
<evidence type="ECO:0000256" key="13">
    <source>
        <dbReference type="PIRSR" id="PIRSR006247-1"/>
    </source>
</evidence>
<dbReference type="PANTHER" id="PTHR32024:SF2">
    <property type="entry name" value="TRK SYSTEM POTASSIUM UPTAKE PROTEIN TRKG-RELATED"/>
    <property type="match status" value="1"/>
</dbReference>